<organism evidence="2 3">
    <name type="scientific">Pelobates cultripes</name>
    <name type="common">Western spadefoot toad</name>
    <dbReference type="NCBI Taxonomy" id="61616"/>
    <lineage>
        <taxon>Eukaryota</taxon>
        <taxon>Metazoa</taxon>
        <taxon>Chordata</taxon>
        <taxon>Craniata</taxon>
        <taxon>Vertebrata</taxon>
        <taxon>Euteleostomi</taxon>
        <taxon>Amphibia</taxon>
        <taxon>Batrachia</taxon>
        <taxon>Anura</taxon>
        <taxon>Pelobatoidea</taxon>
        <taxon>Pelobatidae</taxon>
        <taxon>Pelobates</taxon>
    </lineage>
</organism>
<keyword evidence="3" id="KW-1185">Reference proteome</keyword>
<feature type="compositionally biased region" description="Polar residues" evidence="1">
    <location>
        <begin position="79"/>
        <end position="96"/>
    </location>
</feature>
<evidence type="ECO:0000256" key="1">
    <source>
        <dbReference type="SAM" id="MobiDB-lite"/>
    </source>
</evidence>
<protein>
    <submittedName>
        <fullName evidence="2">Uncharacterized protein</fullName>
    </submittedName>
</protein>
<evidence type="ECO:0000313" key="3">
    <source>
        <dbReference type="Proteomes" id="UP001295444"/>
    </source>
</evidence>
<dbReference type="AlphaFoldDB" id="A0AAD1WJA6"/>
<dbReference type="EMBL" id="OW240920">
    <property type="protein sequence ID" value="CAH2315782.1"/>
    <property type="molecule type" value="Genomic_DNA"/>
</dbReference>
<sequence>MRMAKAQPGKALHDAQQTKHQLKHWAAAPHRHKPTSKCQPHMLKKIESRQSTTRATYGTHRTREARDPTRTQARKNETLSHQQAQMWRDPSPSQRHAATKHTPRNTHPLLQQHTPSSSTTDSDPANTPGTSNSIHAQEPDRPRRKKRTGETQDKQRRHGIPGCAPDLVGVTNGPKKGLSAPAHKWHRVKMCSYKDSFHCS</sequence>
<proteinExistence type="predicted"/>
<reference evidence="2" key="1">
    <citation type="submission" date="2022-03" db="EMBL/GenBank/DDBJ databases">
        <authorList>
            <person name="Alioto T."/>
            <person name="Alioto T."/>
            <person name="Gomez Garrido J."/>
        </authorList>
    </citation>
    <scope>NUCLEOTIDE SEQUENCE</scope>
</reference>
<feature type="compositionally biased region" description="Low complexity" evidence="1">
    <location>
        <begin position="114"/>
        <end position="124"/>
    </location>
</feature>
<feature type="region of interest" description="Disordered" evidence="1">
    <location>
        <begin position="1"/>
        <end position="181"/>
    </location>
</feature>
<dbReference type="Proteomes" id="UP001295444">
    <property type="component" value="Chromosome 09"/>
</dbReference>
<feature type="compositionally biased region" description="Basic and acidic residues" evidence="1">
    <location>
        <begin position="61"/>
        <end position="78"/>
    </location>
</feature>
<feature type="compositionally biased region" description="Polar residues" evidence="1">
    <location>
        <begin position="125"/>
        <end position="135"/>
    </location>
</feature>
<evidence type="ECO:0000313" key="2">
    <source>
        <dbReference type="EMBL" id="CAH2315782.1"/>
    </source>
</evidence>
<accession>A0AAD1WJA6</accession>
<gene>
    <name evidence="2" type="ORF">PECUL_23A004296</name>
</gene>
<name>A0AAD1WJA6_PELCU</name>